<protein>
    <submittedName>
        <fullName evidence="2">Uncharacterized protein</fullName>
    </submittedName>
</protein>
<organism evidence="2 3">
    <name type="scientific">Podospora pseudocomata</name>
    <dbReference type="NCBI Taxonomy" id="2093779"/>
    <lineage>
        <taxon>Eukaryota</taxon>
        <taxon>Fungi</taxon>
        <taxon>Dikarya</taxon>
        <taxon>Ascomycota</taxon>
        <taxon>Pezizomycotina</taxon>
        <taxon>Sordariomycetes</taxon>
        <taxon>Sordariomycetidae</taxon>
        <taxon>Sordariales</taxon>
        <taxon>Podosporaceae</taxon>
        <taxon>Podospora</taxon>
    </lineage>
</organism>
<accession>A0ABR0GZ55</accession>
<sequence>MELLWRQVWTFGLGSNSVGIHSNLTCQPPVEEQSRNDKTDLQTAADPPSHMRLLHPYVLPARPGLLAASDLRT</sequence>
<dbReference type="GeneID" id="87902674"/>
<evidence type="ECO:0000313" key="2">
    <source>
        <dbReference type="EMBL" id="KAK4660964.1"/>
    </source>
</evidence>
<comment type="caution">
    <text evidence="2">The sequence shown here is derived from an EMBL/GenBank/DDBJ whole genome shotgun (WGS) entry which is preliminary data.</text>
</comment>
<reference evidence="2 3" key="1">
    <citation type="journal article" date="2023" name="bioRxiv">
        <title>High-quality genome assemblies of four members of thePodospora anserinaspecies complex.</title>
        <authorList>
            <person name="Ament-Velasquez S.L."/>
            <person name="Vogan A.A."/>
            <person name="Wallerman O."/>
            <person name="Hartmann F."/>
            <person name="Gautier V."/>
            <person name="Silar P."/>
            <person name="Giraud T."/>
            <person name="Johannesson H."/>
        </authorList>
    </citation>
    <scope>NUCLEOTIDE SEQUENCE [LARGE SCALE GENOMIC DNA]</scope>
    <source>
        <strain evidence="2 3">CBS 415.72m</strain>
    </source>
</reference>
<feature type="region of interest" description="Disordered" evidence="1">
    <location>
        <begin position="27"/>
        <end position="48"/>
    </location>
</feature>
<gene>
    <name evidence="2" type="ORF">QC762_0024440</name>
</gene>
<name>A0ABR0GZ55_9PEZI</name>
<dbReference type="Proteomes" id="UP001323405">
    <property type="component" value="Unassembled WGS sequence"/>
</dbReference>
<dbReference type="EMBL" id="JAFFHA010000001">
    <property type="protein sequence ID" value="KAK4660964.1"/>
    <property type="molecule type" value="Genomic_DNA"/>
</dbReference>
<keyword evidence="3" id="KW-1185">Reference proteome</keyword>
<dbReference type="RefSeq" id="XP_062749933.1">
    <property type="nucleotide sequence ID" value="XM_062883135.1"/>
</dbReference>
<evidence type="ECO:0000313" key="3">
    <source>
        <dbReference type="Proteomes" id="UP001323405"/>
    </source>
</evidence>
<evidence type="ECO:0000256" key="1">
    <source>
        <dbReference type="SAM" id="MobiDB-lite"/>
    </source>
</evidence>
<proteinExistence type="predicted"/>